<dbReference type="Pfam" id="PF00169">
    <property type="entry name" value="PH"/>
    <property type="match status" value="2"/>
</dbReference>
<gene>
    <name evidence="3" type="ORF">CTheo_408</name>
</gene>
<protein>
    <recommendedName>
        <fullName evidence="2">PH domain-containing protein</fullName>
    </recommendedName>
</protein>
<dbReference type="SUPFAM" id="SSF50729">
    <property type="entry name" value="PH domain-like"/>
    <property type="match status" value="2"/>
</dbReference>
<dbReference type="FunFam" id="2.30.29.30:FF:000286">
    <property type="entry name" value="PH-protein kinase domain containing protein"/>
    <property type="match status" value="2"/>
</dbReference>
<keyword evidence="4" id="KW-1185">Reference proteome</keyword>
<feature type="region of interest" description="Disordered" evidence="1">
    <location>
        <begin position="197"/>
        <end position="259"/>
    </location>
</feature>
<evidence type="ECO:0000313" key="3">
    <source>
        <dbReference type="EMBL" id="KAB5596136.1"/>
    </source>
</evidence>
<feature type="region of interest" description="Disordered" evidence="1">
    <location>
        <begin position="1"/>
        <end position="77"/>
    </location>
</feature>
<feature type="domain" description="PH" evidence="2">
    <location>
        <begin position="264"/>
        <end position="371"/>
    </location>
</feature>
<dbReference type="PROSITE" id="PS50003">
    <property type="entry name" value="PH_DOMAIN"/>
    <property type="match status" value="2"/>
</dbReference>
<dbReference type="InterPro" id="IPR001849">
    <property type="entry name" value="PH_domain"/>
</dbReference>
<dbReference type="InterPro" id="IPR011993">
    <property type="entry name" value="PH-like_dom_sf"/>
</dbReference>
<dbReference type="OrthoDB" id="2157866at2759"/>
<feature type="compositionally biased region" description="Acidic residues" evidence="1">
    <location>
        <begin position="67"/>
        <end position="77"/>
    </location>
</feature>
<accession>A0A5N5QYK0</accession>
<proteinExistence type="predicted"/>
<dbReference type="Gene3D" id="2.30.29.30">
    <property type="entry name" value="Pleckstrin-homology domain (PH domain)/Phosphotyrosine-binding domain (PTB)"/>
    <property type="match status" value="2"/>
</dbReference>
<dbReference type="EMBL" id="SSOP01000003">
    <property type="protein sequence ID" value="KAB5596136.1"/>
    <property type="molecule type" value="Genomic_DNA"/>
</dbReference>
<name>A0A5N5QYK0_9AGAM</name>
<feature type="compositionally biased region" description="Polar residues" evidence="1">
    <location>
        <begin position="36"/>
        <end position="54"/>
    </location>
</feature>
<evidence type="ECO:0000313" key="4">
    <source>
        <dbReference type="Proteomes" id="UP000383932"/>
    </source>
</evidence>
<organism evidence="3 4">
    <name type="scientific">Ceratobasidium theobromae</name>
    <dbReference type="NCBI Taxonomy" id="1582974"/>
    <lineage>
        <taxon>Eukaryota</taxon>
        <taxon>Fungi</taxon>
        <taxon>Dikarya</taxon>
        <taxon>Basidiomycota</taxon>
        <taxon>Agaricomycotina</taxon>
        <taxon>Agaricomycetes</taxon>
        <taxon>Cantharellales</taxon>
        <taxon>Ceratobasidiaceae</taxon>
        <taxon>Ceratobasidium</taxon>
    </lineage>
</organism>
<dbReference type="Proteomes" id="UP000383932">
    <property type="component" value="Unassembled WGS sequence"/>
</dbReference>
<dbReference type="AlphaFoldDB" id="A0A5N5QYK0"/>
<dbReference type="SMART" id="SM00233">
    <property type="entry name" value="PH"/>
    <property type="match status" value="2"/>
</dbReference>
<sequence>MHAPAAPVPISKRNSMRQPAPLSGTESDSDAGGALASTSVTSQGVMSELSSAQPLSAIAERRNPSGEETDDDDEDDDERVFAARGPTEKEVKDEVVIKSGFLWKKGERRKTWKKRWFVLRTAKLGLYKNEQEYKLLRLVDLNDVHSVAPCELKKHTNTFAIVTPMRTYYVQAENATECDSWVHALNDARVRLKELGADTPVPQTPPGPTVALPGLTQSPSQIPPSGSNISHPPSSPLQHTMSSSDSEPEGDVDGIAPQPIDPKQIIMQGYLMKCGAHMKNWRKRYFILTPETLKYGKNHLSAKMRGVQVTQILDAIETGFKSAGASALPTAGSGDKEHIFKIITPKKSFMLCAPSEEEEIKWLSAVRALIARRAAGVPVAPQSNEEDAGRVRAKSISTRSIAEVVGSPVAAPSSPVATR</sequence>
<feature type="domain" description="PH" evidence="2">
    <location>
        <begin position="95"/>
        <end position="190"/>
    </location>
</feature>
<reference evidence="3 4" key="1">
    <citation type="journal article" date="2019" name="Fungal Biol. Biotechnol.">
        <title>Draft genome sequence of fastidious pathogen Ceratobasidium theobromae, which causes vascular-streak dieback in Theobroma cacao.</title>
        <authorList>
            <person name="Ali S.S."/>
            <person name="Asman A."/>
            <person name="Shao J."/>
            <person name="Firmansyah A.P."/>
            <person name="Susilo A.W."/>
            <person name="Rosmana A."/>
            <person name="McMahon P."/>
            <person name="Junaid M."/>
            <person name="Guest D."/>
            <person name="Kheng T.Y."/>
            <person name="Meinhardt L.W."/>
            <person name="Bailey B.A."/>
        </authorList>
    </citation>
    <scope>NUCLEOTIDE SEQUENCE [LARGE SCALE GENOMIC DNA]</scope>
    <source>
        <strain evidence="3 4">CT2</strain>
    </source>
</reference>
<dbReference type="InterPro" id="IPR051707">
    <property type="entry name" value="PI-Interact_SigTrans_Reg"/>
</dbReference>
<feature type="compositionally biased region" description="Polar residues" evidence="1">
    <location>
        <begin position="215"/>
        <end position="245"/>
    </location>
</feature>
<evidence type="ECO:0000259" key="2">
    <source>
        <dbReference type="PROSITE" id="PS50003"/>
    </source>
</evidence>
<dbReference type="PANTHER" id="PTHR14336">
    <property type="entry name" value="TANDEM PH DOMAIN CONTAINING PROTEIN"/>
    <property type="match status" value="1"/>
</dbReference>
<comment type="caution">
    <text evidence="3">The sequence shown here is derived from an EMBL/GenBank/DDBJ whole genome shotgun (WGS) entry which is preliminary data.</text>
</comment>
<evidence type="ECO:0000256" key="1">
    <source>
        <dbReference type="SAM" id="MobiDB-lite"/>
    </source>
</evidence>